<sequence length="361" mass="40431">MGPHQSKTVLPKEPPASAISNSSAVTKDRLKDSGNSEEPKSSTATASGSKLQINETKKQVKPAHINTVIAKTWNPNDPKSWEPEMREYHSLANSDYMLPNDATEQNRLEMQHYVLRAVFKSDIICPAVKELATSPGYKILDVGCAKGFWLKCVKKDYPLAECYGVDISESLVQQSTETSGISLKFGNVLETLPFDSNTFDFVHQRALVLGMPREKFPDAVRELIRVTKPGGWIELVEGDVVIYNAGPYSQTLTTALFDGLHRRGLDCYAASNLLYYAKQVAENVEYQEDKMARLSLGWGSKMGILCGSDARTAYLGMEDWMHKAMGLSREDYRDLVQNCYSEWPVQKSFAQVRALHFQVKK</sequence>
<feature type="compositionally biased region" description="Basic and acidic residues" evidence="1">
    <location>
        <begin position="26"/>
        <end position="40"/>
    </location>
</feature>
<dbReference type="CDD" id="cd02440">
    <property type="entry name" value="AdoMet_MTases"/>
    <property type="match status" value="1"/>
</dbReference>
<dbReference type="SUPFAM" id="SSF53335">
    <property type="entry name" value="S-adenosyl-L-methionine-dependent methyltransferases"/>
    <property type="match status" value="1"/>
</dbReference>
<feature type="compositionally biased region" description="Polar residues" evidence="1">
    <location>
        <begin position="41"/>
        <end position="54"/>
    </location>
</feature>
<reference evidence="3" key="1">
    <citation type="submission" date="2020-05" db="EMBL/GenBank/DDBJ databases">
        <title>Phylogenomic resolution of chytrid fungi.</title>
        <authorList>
            <person name="Stajich J.E."/>
            <person name="Amses K."/>
            <person name="Simmons R."/>
            <person name="Seto K."/>
            <person name="Myers J."/>
            <person name="Bonds A."/>
            <person name="Quandt C.A."/>
            <person name="Barry K."/>
            <person name="Liu P."/>
            <person name="Grigoriev I."/>
            <person name="Longcore J.E."/>
            <person name="James T.Y."/>
        </authorList>
    </citation>
    <scope>NUCLEOTIDE SEQUENCE</scope>
    <source>
        <strain evidence="3">JEL0513</strain>
    </source>
</reference>
<feature type="domain" description="Methyltransferase" evidence="2">
    <location>
        <begin position="139"/>
        <end position="231"/>
    </location>
</feature>
<dbReference type="Gene3D" id="3.40.50.150">
    <property type="entry name" value="Vaccinia Virus protein VP39"/>
    <property type="match status" value="1"/>
</dbReference>
<dbReference type="GO" id="GO:0008168">
    <property type="term" value="F:methyltransferase activity"/>
    <property type="evidence" value="ECO:0007669"/>
    <property type="project" value="TreeGrafter"/>
</dbReference>
<dbReference type="AlphaFoldDB" id="A0AAD5T2D3"/>
<accession>A0AAD5T2D3</accession>
<gene>
    <name evidence="3" type="ORF">HK100_011814</name>
</gene>
<evidence type="ECO:0000259" key="2">
    <source>
        <dbReference type="Pfam" id="PF13649"/>
    </source>
</evidence>
<name>A0AAD5T2D3_9FUNG</name>
<dbReference type="PANTHER" id="PTHR43591">
    <property type="entry name" value="METHYLTRANSFERASE"/>
    <property type="match status" value="1"/>
</dbReference>
<dbReference type="PANTHER" id="PTHR43591:SF24">
    <property type="entry name" value="2-METHOXY-6-POLYPRENYL-1,4-BENZOQUINOL METHYLASE, MITOCHONDRIAL"/>
    <property type="match status" value="1"/>
</dbReference>
<keyword evidence="4" id="KW-1185">Reference proteome</keyword>
<comment type="caution">
    <text evidence="3">The sequence shown here is derived from an EMBL/GenBank/DDBJ whole genome shotgun (WGS) entry which is preliminary data.</text>
</comment>
<proteinExistence type="predicted"/>
<dbReference type="EMBL" id="JADGJH010000778">
    <property type="protein sequence ID" value="KAJ3122842.1"/>
    <property type="molecule type" value="Genomic_DNA"/>
</dbReference>
<evidence type="ECO:0000256" key="1">
    <source>
        <dbReference type="SAM" id="MobiDB-lite"/>
    </source>
</evidence>
<evidence type="ECO:0000313" key="4">
    <source>
        <dbReference type="Proteomes" id="UP001211907"/>
    </source>
</evidence>
<feature type="region of interest" description="Disordered" evidence="1">
    <location>
        <begin position="1"/>
        <end position="59"/>
    </location>
</feature>
<organism evidence="3 4">
    <name type="scientific">Physocladia obscura</name>
    <dbReference type="NCBI Taxonomy" id="109957"/>
    <lineage>
        <taxon>Eukaryota</taxon>
        <taxon>Fungi</taxon>
        <taxon>Fungi incertae sedis</taxon>
        <taxon>Chytridiomycota</taxon>
        <taxon>Chytridiomycota incertae sedis</taxon>
        <taxon>Chytridiomycetes</taxon>
        <taxon>Chytridiales</taxon>
        <taxon>Chytriomycetaceae</taxon>
        <taxon>Physocladia</taxon>
    </lineage>
</organism>
<dbReference type="Proteomes" id="UP001211907">
    <property type="component" value="Unassembled WGS sequence"/>
</dbReference>
<dbReference type="InterPro" id="IPR029063">
    <property type="entry name" value="SAM-dependent_MTases_sf"/>
</dbReference>
<evidence type="ECO:0000313" key="3">
    <source>
        <dbReference type="EMBL" id="KAJ3122842.1"/>
    </source>
</evidence>
<dbReference type="InterPro" id="IPR041698">
    <property type="entry name" value="Methyltransf_25"/>
</dbReference>
<protein>
    <recommendedName>
        <fullName evidence="2">Methyltransferase domain-containing protein</fullName>
    </recommendedName>
</protein>
<dbReference type="Pfam" id="PF13649">
    <property type="entry name" value="Methyltransf_25"/>
    <property type="match status" value="1"/>
</dbReference>